<dbReference type="InterPro" id="IPR004299">
    <property type="entry name" value="MBOAT_fam"/>
</dbReference>
<evidence type="ECO:0000256" key="7">
    <source>
        <dbReference type="ARBA" id="ARBA00023136"/>
    </source>
</evidence>
<comment type="caution">
    <text evidence="11">The sequence shown here is derived from an EMBL/GenBank/DDBJ whole genome shotgun (WGS) entry which is preliminary data.</text>
</comment>
<name>A0A9X6M006_BACTJ</name>
<comment type="similarity">
    <text evidence="2 9">Belongs to the membrane-bound acyltransferase family.</text>
</comment>
<proteinExistence type="inferred from homology"/>
<dbReference type="EMBL" id="MOOS01000159">
    <property type="protein sequence ID" value="OUB62181.1"/>
    <property type="molecule type" value="Genomic_DNA"/>
</dbReference>
<feature type="transmembrane region" description="Helical" evidence="10">
    <location>
        <begin position="48"/>
        <end position="65"/>
    </location>
</feature>
<dbReference type="Proteomes" id="UP000194853">
    <property type="component" value="Unassembled WGS sequence"/>
</dbReference>
<dbReference type="GO" id="GO:0016746">
    <property type="term" value="F:acyltransferase activity"/>
    <property type="evidence" value="ECO:0007669"/>
    <property type="project" value="UniProtKB-KW"/>
</dbReference>
<keyword evidence="3 9" id="KW-1003">Cell membrane</keyword>
<evidence type="ECO:0000256" key="6">
    <source>
        <dbReference type="ARBA" id="ARBA00022989"/>
    </source>
</evidence>
<keyword evidence="5 10" id="KW-0812">Transmembrane</keyword>
<comment type="subcellular location">
    <subcellularLocation>
        <location evidence="1">Cell membrane</location>
        <topology evidence="1">Multi-pass membrane protein</topology>
    </subcellularLocation>
</comment>
<feature type="transmembrane region" description="Helical" evidence="10">
    <location>
        <begin position="77"/>
        <end position="96"/>
    </location>
</feature>
<evidence type="ECO:0000256" key="8">
    <source>
        <dbReference type="ARBA" id="ARBA00023315"/>
    </source>
</evidence>
<evidence type="ECO:0000313" key="12">
    <source>
        <dbReference type="Proteomes" id="UP000194853"/>
    </source>
</evidence>
<protein>
    <submittedName>
        <fullName evidence="11">Membrane-bound O-acyltransferase family protein</fullName>
    </submittedName>
</protein>
<dbReference type="PANTHER" id="PTHR13285:SF23">
    <property type="entry name" value="TEICHOIC ACID D-ALANYLTRANSFERASE"/>
    <property type="match status" value="1"/>
</dbReference>
<keyword evidence="6 10" id="KW-1133">Transmembrane helix</keyword>
<dbReference type="PIRSF" id="PIRSF500217">
    <property type="entry name" value="AlgI"/>
    <property type="match status" value="1"/>
</dbReference>
<dbReference type="InterPro" id="IPR028362">
    <property type="entry name" value="AlgI"/>
</dbReference>
<feature type="transmembrane region" description="Helical" evidence="10">
    <location>
        <begin position="399"/>
        <end position="420"/>
    </location>
</feature>
<dbReference type="GO" id="GO:0005886">
    <property type="term" value="C:plasma membrane"/>
    <property type="evidence" value="ECO:0007669"/>
    <property type="project" value="UniProtKB-SubCell"/>
</dbReference>
<dbReference type="PANTHER" id="PTHR13285">
    <property type="entry name" value="ACYLTRANSFERASE"/>
    <property type="match status" value="1"/>
</dbReference>
<dbReference type="InterPro" id="IPR051085">
    <property type="entry name" value="MB_O-acyltransferase"/>
</dbReference>
<evidence type="ECO:0000256" key="2">
    <source>
        <dbReference type="ARBA" id="ARBA00010323"/>
    </source>
</evidence>
<gene>
    <name evidence="11" type="ORF">BK750_22490</name>
</gene>
<evidence type="ECO:0000256" key="10">
    <source>
        <dbReference type="SAM" id="Phobius"/>
    </source>
</evidence>
<dbReference type="AlphaFoldDB" id="A0A9X6M006"/>
<dbReference type="GO" id="GO:0042121">
    <property type="term" value="P:alginic acid biosynthetic process"/>
    <property type="evidence" value="ECO:0007669"/>
    <property type="project" value="InterPro"/>
</dbReference>
<dbReference type="RefSeq" id="WP_000232078.1">
    <property type="nucleotide sequence ID" value="NZ_MOOS01000159.1"/>
</dbReference>
<reference evidence="11 12" key="1">
    <citation type="submission" date="2016-10" db="EMBL/GenBank/DDBJ databases">
        <title>Comparative genomics of Bacillus thuringiensis reveals a path to pathogens against multiple invertebrate hosts.</title>
        <authorList>
            <person name="Zheng J."/>
            <person name="Gao Q."/>
            <person name="Liu H."/>
            <person name="Peng D."/>
            <person name="Ruan L."/>
            <person name="Sun M."/>
        </authorList>
    </citation>
    <scope>NUCLEOTIDE SEQUENCE [LARGE SCALE GENOMIC DNA]</scope>
    <source>
        <strain evidence="11">BGSC 4CF1</strain>
    </source>
</reference>
<keyword evidence="8 9" id="KW-0012">Acyltransferase</keyword>
<evidence type="ECO:0000256" key="1">
    <source>
        <dbReference type="ARBA" id="ARBA00004651"/>
    </source>
</evidence>
<evidence type="ECO:0000256" key="5">
    <source>
        <dbReference type="ARBA" id="ARBA00022692"/>
    </source>
</evidence>
<keyword evidence="4 9" id="KW-0808">Transferase</keyword>
<dbReference type="PIRSF" id="PIRSF016636">
    <property type="entry name" value="AlgI_DltB"/>
    <property type="match status" value="1"/>
</dbReference>
<evidence type="ECO:0000256" key="4">
    <source>
        <dbReference type="ARBA" id="ARBA00022679"/>
    </source>
</evidence>
<feature type="transmembrane region" description="Helical" evidence="10">
    <location>
        <begin position="351"/>
        <end position="371"/>
    </location>
</feature>
<organism evidence="11 12">
    <name type="scientific">Bacillus thuringiensis subsp. jegathesan</name>
    <dbReference type="NCBI Taxonomy" id="56955"/>
    <lineage>
        <taxon>Bacteria</taxon>
        <taxon>Bacillati</taxon>
        <taxon>Bacillota</taxon>
        <taxon>Bacilli</taxon>
        <taxon>Bacillales</taxon>
        <taxon>Bacillaceae</taxon>
        <taxon>Bacillus</taxon>
        <taxon>Bacillus cereus group</taxon>
    </lineage>
</organism>
<evidence type="ECO:0000313" key="11">
    <source>
        <dbReference type="EMBL" id="OUB62181.1"/>
    </source>
</evidence>
<accession>A0A9X6M006</accession>
<evidence type="ECO:0000256" key="3">
    <source>
        <dbReference type="ARBA" id="ARBA00022475"/>
    </source>
</evidence>
<feature type="transmembrane region" description="Helical" evidence="10">
    <location>
        <begin position="116"/>
        <end position="137"/>
    </location>
</feature>
<feature type="transmembrane region" description="Helical" evidence="10">
    <location>
        <begin position="432"/>
        <end position="456"/>
    </location>
</feature>
<feature type="transmembrane region" description="Helical" evidence="10">
    <location>
        <begin position="221"/>
        <end position="239"/>
    </location>
</feature>
<evidence type="ECO:0000256" key="9">
    <source>
        <dbReference type="PIRNR" id="PIRNR016636"/>
    </source>
</evidence>
<dbReference type="InterPro" id="IPR024194">
    <property type="entry name" value="Ac/AlaTfrase_AlgI/DltB"/>
</dbReference>
<feature type="transmembrane region" description="Helical" evidence="10">
    <location>
        <begin position="318"/>
        <end position="339"/>
    </location>
</feature>
<dbReference type="Pfam" id="PF03062">
    <property type="entry name" value="MBOAT"/>
    <property type="match status" value="1"/>
</dbReference>
<sequence length="464" mass="54191">MVFSNLVFLCLFLPAVLLIYYAVRKELQNIVLLFFSLVFYAWGEPIYVFLMLFSILVNYWFGILLGNSRFTNGQRKLLLTFAIVMNIAILGYFKYANFLVDNINSILHTNIVLEKIPLPIGISFFTFHAMSYIIDIYKKKVDAQRNIFDLALYFTVFPQLVAGPIVRYNTISHQLHQRTVDADKFSEGVRRFIIGLGKKVLIANQLGVIADEIFSMNPSDMSVSLAWMGAIAYTLQIYFDFSGYSDMAIGLGKMFGFDFLENFNYPYISKSISEFWRRWHISLGSWFRDYVYIPLGGNRVTTWKVYRNLFIVWGLTGFWHGASWTFMIWGIYYGILIALEKAGLENLLQKLWSPLQHIYVMFLVIIGWVFFRADNFSYCFEFLKSMFGFNSPLTDINSYFYIMNYWGIFLLAIITAAPVFPWLQKMLSTKRFAVLSPVYYLSILVIVLVFLTNATYNPFIYFRF</sequence>
<keyword evidence="7 9" id="KW-0472">Membrane</keyword>